<dbReference type="EMBL" id="BJYD01000004">
    <property type="protein sequence ID" value="GEN52331.1"/>
    <property type="molecule type" value="Genomic_DNA"/>
</dbReference>
<gene>
    <name evidence="1" type="ORF">HFA01_05930</name>
</gene>
<sequence>MRKIASISLAIIVLILSIFFFTKPDLHGKISGLNIDKNFFTLFPLRIDPEAEYDLPEIRFDNDTMIVGKISETTDLSDGQEGKIWVTEIEEAKYATKIKVIK</sequence>
<dbReference type="OrthoDB" id="2936632at2"/>
<comment type="caution">
    <text evidence="1">The sequence shown here is derived from an EMBL/GenBank/DDBJ whole genome shotgun (WGS) entry which is preliminary data.</text>
</comment>
<evidence type="ECO:0000313" key="1">
    <source>
        <dbReference type="EMBL" id="GEN52331.1"/>
    </source>
</evidence>
<dbReference type="AlphaFoldDB" id="A0A511WP97"/>
<name>A0A511WP97_9BACI</name>
<dbReference type="RefSeq" id="WP_146813073.1">
    <property type="nucleotide sequence ID" value="NZ_BJYD01000004.1"/>
</dbReference>
<evidence type="ECO:0000313" key="2">
    <source>
        <dbReference type="Proteomes" id="UP000321886"/>
    </source>
</evidence>
<proteinExistence type="predicted"/>
<accession>A0A511WP97</accession>
<reference evidence="1 2" key="1">
    <citation type="submission" date="2019-07" db="EMBL/GenBank/DDBJ databases">
        <title>Whole genome shotgun sequence of Halobacillus faecis NBRC 103569.</title>
        <authorList>
            <person name="Hosoyama A."/>
            <person name="Uohara A."/>
            <person name="Ohji S."/>
            <person name="Ichikawa N."/>
        </authorList>
    </citation>
    <scope>NUCLEOTIDE SEQUENCE [LARGE SCALE GENOMIC DNA]</scope>
    <source>
        <strain evidence="1 2">NBRC 103569</strain>
    </source>
</reference>
<protein>
    <recommendedName>
        <fullName evidence="3">DUF3221 domain-containing protein</fullName>
    </recommendedName>
</protein>
<evidence type="ECO:0008006" key="3">
    <source>
        <dbReference type="Google" id="ProtNLM"/>
    </source>
</evidence>
<organism evidence="1 2">
    <name type="scientific">Halobacillus faecis</name>
    <dbReference type="NCBI Taxonomy" id="360184"/>
    <lineage>
        <taxon>Bacteria</taxon>
        <taxon>Bacillati</taxon>
        <taxon>Bacillota</taxon>
        <taxon>Bacilli</taxon>
        <taxon>Bacillales</taxon>
        <taxon>Bacillaceae</taxon>
        <taxon>Halobacillus</taxon>
    </lineage>
</organism>
<keyword evidence="2" id="KW-1185">Reference proteome</keyword>
<dbReference type="Proteomes" id="UP000321886">
    <property type="component" value="Unassembled WGS sequence"/>
</dbReference>